<accession>A0A494TQQ9</accession>
<dbReference type="SMART" id="SM00448">
    <property type="entry name" value="REC"/>
    <property type="match status" value="1"/>
</dbReference>
<feature type="modified residue" description="4-aspartylphosphate" evidence="2">
    <location>
        <position position="62"/>
    </location>
</feature>
<evidence type="ECO:0000313" key="5">
    <source>
        <dbReference type="Proteomes" id="UP000276254"/>
    </source>
</evidence>
<dbReference type="RefSeq" id="WP_121154757.1">
    <property type="nucleotide sequence ID" value="NZ_CP032829.1"/>
</dbReference>
<keyword evidence="1 2" id="KW-0597">Phosphoprotein</keyword>
<evidence type="ECO:0000259" key="3">
    <source>
        <dbReference type="PROSITE" id="PS50110"/>
    </source>
</evidence>
<name>A0A494TQQ9_SPHPE</name>
<dbReference type="InterPro" id="IPR011006">
    <property type="entry name" value="CheY-like_superfamily"/>
</dbReference>
<evidence type="ECO:0000313" key="4">
    <source>
        <dbReference type="EMBL" id="AYJ87445.1"/>
    </source>
</evidence>
<evidence type="ECO:0000256" key="1">
    <source>
        <dbReference type="ARBA" id="ARBA00022553"/>
    </source>
</evidence>
<dbReference type="Gene3D" id="3.40.50.2300">
    <property type="match status" value="1"/>
</dbReference>
<organism evidence="4 5">
    <name type="scientific">Sphingomonas paeninsulae</name>
    <dbReference type="NCBI Taxonomy" id="2319844"/>
    <lineage>
        <taxon>Bacteria</taxon>
        <taxon>Pseudomonadati</taxon>
        <taxon>Pseudomonadota</taxon>
        <taxon>Alphaproteobacteria</taxon>
        <taxon>Sphingomonadales</taxon>
        <taxon>Sphingomonadaceae</taxon>
        <taxon>Sphingomonas</taxon>
    </lineage>
</organism>
<dbReference type="PANTHER" id="PTHR44591:SF3">
    <property type="entry name" value="RESPONSE REGULATORY DOMAIN-CONTAINING PROTEIN"/>
    <property type="match status" value="1"/>
</dbReference>
<dbReference type="SUPFAM" id="SSF52172">
    <property type="entry name" value="CheY-like"/>
    <property type="match status" value="1"/>
</dbReference>
<evidence type="ECO:0000256" key="2">
    <source>
        <dbReference type="PROSITE-ProRule" id="PRU00169"/>
    </source>
</evidence>
<reference evidence="4 5" key="1">
    <citation type="submission" date="2018-09" db="EMBL/GenBank/DDBJ databases">
        <title>Sphingomonas peninsula sp. nov., isolated from fildes peninsula, Antarctic soil.</title>
        <authorList>
            <person name="Yingchao G."/>
        </authorList>
    </citation>
    <scope>NUCLEOTIDE SEQUENCE [LARGE SCALE GENOMIC DNA]</scope>
    <source>
        <strain evidence="4 5">YZ-8</strain>
    </source>
</reference>
<dbReference type="InterPro" id="IPR050595">
    <property type="entry name" value="Bact_response_regulator"/>
</dbReference>
<dbReference type="Pfam" id="PF00072">
    <property type="entry name" value="Response_reg"/>
    <property type="match status" value="1"/>
</dbReference>
<gene>
    <name evidence="4" type="ORF">D3Y57_17820</name>
</gene>
<sequence length="129" mass="14026">MPGHYNHAKILEVLVVEDDALLRMAAVDLVELENLVVFDADGADQALELLALHSQIGIVFTDIQMPGSMDGMVLAQHTKARWPHLQHIIVSGQLAPTKAQMPDGAQFFAKPYDTGLKGQTLRAMAGIQV</sequence>
<dbReference type="GO" id="GO:0000160">
    <property type="term" value="P:phosphorelay signal transduction system"/>
    <property type="evidence" value="ECO:0007669"/>
    <property type="project" value="InterPro"/>
</dbReference>
<dbReference type="InterPro" id="IPR001789">
    <property type="entry name" value="Sig_transdc_resp-reg_receiver"/>
</dbReference>
<keyword evidence="5" id="KW-1185">Reference proteome</keyword>
<dbReference type="PROSITE" id="PS50110">
    <property type="entry name" value="RESPONSE_REGULATORY"/>
    <property type="match status" value="1"/>
</dbReference>
<dbReference type="KEGG" id="spha:D3Y57_17820"/>
<dbReference type="EMBL" id="CP032829">
    <property type="protein sequence ID" value="AYJ87445.1"/>
    <property type="molecule type" value="Genomic_DNA"/>
</dbReference>
<proteinExistence type="predicted"/>
<feature type="domain" description="Response regulatory" evidence="3">
    <location>
        <begin position="12"/>
        <end position="125"/>
    </location>
</feature>
<dbReference type="Proteomes" id="UP000276254">
    <property type="component" value="Chromosome"/>
</dbReference>
<dbReference type="AlphaFoldDB" id="A0A494TQQ9"/>
<protein>
    <submittedName>
        <fullName evidence="4">Response regulator</fullName>
    </submittedName>
</protein>
<dbReference type="PANTHER" id="PTHR44591">
    <property type="entry name" value="STRESS RESPONSE REGULATOR PROTEIN 1"/>
    <property type="match status" value="1"/>
</dbReference>
<dbReference type="OrthoDB" id="9784719at2"/>